<feature type="compositionally biased region" description="Basic and acidic residues" evidence="8">
    <location>
        <begin position="488"/>
        <end position="502"/>
    </location>
</feature>
<proteinExistence type="inferred from homology"/>
<evidence type="ECO:0000256" key="2">
    <source>
        <dbReference type="ARBA" id="ARBA00022737"/>
    </source>
</evidence>
<comment type="subunit">
    <text evidence="5">Component of the ASTRA chromatin remodeling machinery complex.</text>
</comment>
<evidence type="ECO:0000256" key="7">
    <source>
        <dbReference type="PROSITE-ProRule" id="PRU00221"/>
    </source>
</evidence>
<evidence type="ECO:0000256" key="8">
    <source>
        <dbReference type="SAM" id="MobiDB-lite"/>
    </source>
</evidence>
<dbReference type="InterPro" id="IPR015943">
    <property type="entry name" value="WD40/YVTN_repeat-like_dom_sf"/>
</dbReference>
<dbReference type="Proteomes" id="UP000242519">
    <property type="component" value="Unassembled WGS sequence"/>
</dbReference>
<dbReference type="SMART" id="SM00320">
    <property type="entry name" value="WD40"/>
    <property type="match status" value="4"/>
</dbReference>
<dbReference type="EMBL" id="MZNU01000247">
    <property type="protein sequence ID" value="OWP02139.1"/>
    <property type="molecule type" value="Genomic_DNA"/>
</dbReference>
<dbReference type="SUPFAM" id="SSF50978">
    <property type="entry name" value="WD40 repeat-like"/>
    <property type="match status" value="1"/>
</dbReference>
<feature type="region of interest" description="Disordered" evidence="8">
    <location>
        <begin position="454"/>
        <end position="524"/>
    </location>
</feature>
<protein>
    <recommendedName>
        <fullName evidence="6">ASTRA-associated protein 1</fullName>
    </recommendedName>
</protein>
<evidence type="ECO:0000256" key="4">
    <source>
        <dbReference type="ARBA" id="ARBA00037931"/>
    </source>
</evidence>
<dbReference type="PANTHER" id="PTHR19854:SF1">
    <property type="entry name" value="GUANINE NUCLEOTIDE-BINDING PROTEIN SUBUNIT BETA-LIKE PROTEIN 1"/>
    <property type="match status" value="1"/>
</dbReference>
<keyword evidence="10" id="KW-1185">Reference proteome</keyword>
<evidence type="ECO:0000313" key="9">
    <source>
        <dbReference type="EMBL" id="OWP02139.1"/>
    </source>
</evidence>
<comment type="function">
    <text evidence="3">Component of the ASTRA complex involved in chromatin remodeling.</text>
</comment>
<dbReference type="PROSITE" id="PS50082">
    <property type="entry name" value="WD_REPEATS_2"/>
    <property type="match status" value="1"/>
</dbReference>
<evidence type="ECO:0000256" key="5">
    <source>
        <dbReference type="ARBA" id="ARBA00038749"/>
    </source>
</evidence>
<evidence type="ECO:0000256" key="6">
    <source>
        <dbReference type="ARBA" id="ARBA00040563"/>
    </source>
</evidence>
<evidence type="ECO:0000256" key="3">
    <source>
        <dbReference type="ARBA" id="ARBA00037338"/>
    </source>
</evidence>
<dbReference type="InterPro" id="IPR001680">
    <property type="entry name" value="WD40_rpt"/>
</dbReference>
<gene>
    <name evidence="9" type="ORF">B2J93_3571</name>
</gene>
<dbReference type="PANTHER" id="PTHR19854">
    <property type="entry name" value="TRANSDUCIN BETA-LIKE 3"/>
    <property type="match status" value="1"/>
</dbReference>
<evidence type="ECO:0000256" key="1">
    <source>
        <dbReference type="ARBA" id="ARBA00022574"/>
    </source>
</evidence>
<reference evidence="9 10" key="1">
    <citation type="submission" date="2017-04" db="EMBL/GenBank/DDBJ databases">
        <title>Draft genome sequence of Marssonina coronaria NL1: causal agent of apple blotch.</title>
        <authorList>
            <person name="Cheng Q."/>
        </authorList>
    </citation>
    <scope>NUCLEOTIDE SEQUENCE [LARGE SCALE GENOMIC DNA]</scope>
    <source>
        <strain evidence="9 10">NL1</strain>
    </source>
</reference>
<comment type="caution">
    <text evidence="9">The sequence shown here is derived from an EMBL/GenBank/DDBJ whole genome shotgun (WGS) entry which is preliminary data.</text>
</comment>
<sequence length="548" mass="60362">MSLPPAQPAYILRGHASQIHTTAFIRSNSRLVTGDAAGWVVVWSLATKRPVAVWRAHEGVILGASAWGPDKIITHGKDNKLVVWKLSPEDEEPMSKVLPVDNPPTPRRQPWLRHLLHVNTMNFCSFAQCPLEPGDEELLIAVPSTLSSETVDIFHLPSSQRIHTVPSPPSLNGGMVMAVSLLSHPQTRHLLAIAGYESGHTAVSQFANSTWTTLYTSKAHTQPILSLDVSPARDYYLTSAADAVIAKHPLATRTALLAAARDRGNMPLKTLQSKHAGQQSIRIRNDGRVFATAGWDARVRVYAVKSMQELAVLKWHREGCYSVAFADVETGERAAPGGEGREPVEREGTVSVKEKRLWRAQTAHWLAAGTGYCPRWPGPPSGRDVGRSPKARYRELTRHARDETSLGLERVPLLLSPSEQAGKSTWGRSSTELRGIILWQQRQRGRRYIRRIEMTMTSQGPRDAQRQRRIGPSDGQLEAGRDLGAISKRGDWTENRPTDVRRAGGGWQMEAGHGRSASTGAAPRDHEAAISHRIVLDDVLGLLVKVVL</sequence>
<dbReference type="OrthoDB" id="7668193at2759"/>
<dbReference type="Gene3D" id="2.130.10.10">
    <property type="entry name" value="YVTN repeat-like/Quinoprotein amine dehydrogenase"/>
    <property type="match status" value="2"/>
</dbReference>
<dbReference type="STRING" id="503106.A0A218Z256"/>
<dbReference type="InParanoid" id="A0A218Z256"/>
<dbReference type="InterPro" id="IPR036322">
    <property type="entry name" value="WD40_repeat_dom_sf"/>
</dbReference>
<organism evidence="9 10">
    <name type="scientific">Diplocarpon coronariae</name>
    <dbReference type="NCBI Taxonomy" id="2795749"/>
    <lineage>
        <taxon>Eukaryota</taxon>
        <taxon>Fungi</taxon>
        <taxon>Dikarya</taxon>
        <taxon>Ascomycota</taxon>
        <taxon>Pezizomycotina</taxon>
        <taxon>Leotiomycetes</taxon>
        <taxon>Helotiales</taxon>
        <taxon>Drepanopezizaceae</taxon>
        <taxon>Diplocarpon</taxon>
    </lineage>
</organism>
<name>A0A218Z256_9HELO</name>
<comment type="similarity">
    <text evidence="4">Belongs to the WD repeat ASA1 family.</text>
</comment>
<evidence type="ECO:0000313" key="10">
    <source>
        <dbReference type="Proteomes" id="UP000242519"/>
    </source>
</evidence>
<dbReference type="AlphaFoldDB" id="A0A218Z256"/>
<feature type="repeat" description="WD" evidence="7">
    <location>
        <begin position="12"/>
        <end position="53"/>
    </location>
</feature>
<keyword evidence="2" id="KW-0677">Repeat</keyword>
<keyword evidence="1 7" id="KW-0853">WD repeat</keyword>
<accession>A0A218Z256</accession>